<gene>
    <name evidence="2" type="ORF">DFO65_10229</name>
</gene>
<evidence type="ECO:0000313" key="2">
    <source>
        <dbReference type="EMBL" id="RBP73501.1"/>
    </source>
</evidence>
<reference evidence="2 3" key="1">
    <citation type="submission" date="2018-06" db="EMBL/GenBank/DDBJ databases">
        <title>Freshwater and sediment microbial communities from various areas in North America, analyzing microbe dynamics in response to fracking.</title>
        <authorList>
            <person name="Lamendella R."/>
        </authorList>
    </citation>
    <scope>NUCLEOTIDE SEQUENCE [LARGE SCALE GENOMIC DNA]</scope>
    <source>
        <strain evidence="2 3">3b_TX</strain>
    </source>
</reference>
<dbReference type="Proteomes" id="UP000253509">
    <property type="component" value="Unassembled WGS sequence"/>
</dbReference>
<accession>A0A366ILA5</accession>
<keyword evidence="3" id="KW-1185">Reference proteome</keyword>
<comment type="caution">
    <text evidence="2">The sequence shown here is derived from an EMBL/GenBank/DDBJ whole genome shotgun (WGS) entry which is preliminary data.</text>
</comment>
<dbReference type="AlphaFoldDB" id="A0A366ILA5"/>
<evidence type="ECO:0000256" key="1">
    <source>
        <dbReference type="SAM" id="MobiDB-lite"/>
    </source>
</evidence>
<proteinExistence type="predicted"/>
<evidence type="ECO:0000313" key="3">
    <source>
        <dbReference type="Proteomes" id="UP000253509"/>
    </source>
</evidence>
<protein>
    <submittedName>
        <fullName evidence="2">Uncharacterized protein</fullName>
    </submittedName>
</protein>
<dbReference type="EMBL" id="QNSB01000002">
    <property type="protein sequence ID" value="RBP73501.1"/>
    <property type="molecule type" value="Genomic_DNA"/>
</dbReference>
<feature type="region of interest" description="Disordered" evidence="1">
    <location>
        <begin position="79"/>
        <end position="100"/>
    </location>
</feature>
<organism evidence="2 3">
    <name type="scientific">Brevibacterium celere</name>
    <dbReference type="NCBI Taxonomy" id="225845"/>
    <lineage>
        <taxon>Bacteria</taxon>
        <taxon>Bacillati</taxon>
        <taxon>Actinomycetota</taxon>
        <taxon>Actinomycetes</taxon>
        <taxon>Micrococcales</taxon>
        <taxon>Brevibacteriaceae</taxon>
        <taxon>Brevibacterium</taxon>
    </lineage>
</organism>
<name>A0A366ILA5_9MICO</name>
<sequence length="100" mass="10358">MQGICGLPRGPCGRPQAHWLSTGTAAAGPPVVIGPAAAGGPRVRAQVKAPNSSVRGLHVRQTAAGLRVRAISEGTGMRTVAGRELRRARSSVREPTPSFR</sequence>